<name>G4TRJ5_SERID</name>
<dbReference type="AlphaFoldDB" id="G4TRJ5"/>
<sequence length="587" mass="64043">MTLFSVHLDPTLVVIVNDEQNVPAISPLLESDTSLISTRDASGDGGKALAPTDLASEPIAPPPPTAASTTALRNGSQVLKKGMPIRVPMLQRARTSTFWTRDKDKRSQAVNSAKASNSLSLKLSSYVVPLPLPKEVPPAAPVPEEKPLDEPVILPAVERPPIQPESYNAELPKVDAQSSLSSLLQPIRSLFPPPQSTALAPAIDLETPDAPPSPTLSEKDEIGDKTVGGDGLEPFTIHRPRVLEPVREATAARKAYTFDWKIDVFGDSPVAVKGQRTKYPKHHQPPTSNAPVLPPIPACPPLDFDATSSTSPPPQRVENLQKDKLKKKESVDSLRRNIQSPLLPLALYRAARRNRSRSTASIGTMFSSSSSGLPTSFLRLFSASDARTSSFATFFSDPSLVSVTSGVSSFEQDELMTPFGSEVMLGYHHAVPAGVRFAKDRDYEYVRDRERDDDQSQSRRTREAGRTSPSLDLSSPTSSIRRAIDAMGLASPSIPMELVDALRSNPELHTFFSEDTLAEDMELSNALANYAQAQSHRQDELETEDMESLQEHEQEEEHGEEVEMHTGTTPHTPSTDRSVPEDDSDDD</sequence>
<feature type="compositionally biased region" description="Basic and acidic residues" evidence="1">
    <location>
        <begin position="447"/>
        <end position="465"/>
    </location>
</feature>
<feature type="compositionally biased region" description="Polar residues" evidence="1">
    <location>
        <begin position="566"/>
        <end position="577"/>
    </location>
</feature>
<feature type="region of interest" description="Disordered" evidence="1">
    <location>
        <begin position="275"/>
        <end position="333"/>
    </location>
</feature>
<accession>G4TRJ5</accession>
<evidence type="ECO:0000313" key="3">
    <source>
        <dbReference type="Proteomes" id="UP000007148"/>
    </source>
</evidence>
<feature type="region of interest" description="Disordered" evidence="1">
    <location>
        <begin position="36"/>
        <end position="72"/>
    </location>
</feature>
<feature type="region of interest" description="Disordered" evidence="1">
    <location>
        <begin position="204"/>
        <end position="233"/>
    </location>
</feature>
<feature type="compositionally biased region" description="Basic and acidic residues" evidence="1">
    <location>
        <begin position="319"/>
        <end position="333"/>
    </location>
</feature>
<feature type="region of interest" description="Disordered" evidence="1">
    <location>
        <begin position="447"/>
        <end position="478"/>
    </location>
</feature>
<dbReference type="Proteomes" id="UP000007148">
    <property type="component" value="Unassembled WGS sequence"/>
</dbReference>
<proteinExistence type="predicted"/>
<feature type="compositionally biased region" description="Acidic residues" evidence="1">
    <location>
        <begin position="541"/>
        <end position="560"/>
    </location>
</feature>
<evidence type="ECO:0000256" key="1">
    <source>
        <dbReference type="SAM" id="MobiDB-lite"/>
    </source>
</evidence>
<dbReference type="EMBL" id="CAFZ01000265">
    <property type="protein sequence ID" value="CCA73938.1"/>
    <property type="molecule type" value="Genomic_DNA"/>
</dbReference>
<keyword evidence="3" id="KW-1185">Reference proteome</keyword>
<dbReference type="InParanoid" id="G4TRJ5"/>
<comment type="caution">
    <text evidence="2">The sequence shown here is derived from an EMBL/GenBank/DDBJ whole genome shotgun (WGS) entry which is preliminary data.</text>
</comment>
<reference evidence="2 3" key="1">
    <citation type="journal article" date="2011" name="PLoS Pathog.">
        <title>Endophytic Life Strategies Decoded by Genome and Transcriptome Analyses of the Mutualistic Root Symbiont Piriformospora indica.</title>
        <authorList>
            <person name="Zuccaro A."/>
            <person name="Lahrmann U."/>
            <person name="Guldener U."/>
            <person name="Langen G."/>
            <person name="Pfiffi S."/>
            <person name="Biedenkopf D."/>
            <person name="Wong P."/>
            <person name="Samans B."/>
            <person name="Grimm C."/>
            <person name="Basiewicz M."/>
            <person name="Murat C."/>
            <person name="Martin F."/>
            <person name="Kogel K.H."/>
        </authorList>
    </citation>
    <scope>NUCLEOTIDE SEQUENCE [LARGE SCALE GENOMIC DNA]</scope>
    <source>
        <strain evidence="2 3">DSM 11827</strain>
    </source>
</reference>
<dbReference type="HOGENOM" id="CLU_464687_0_0_1"/>
<evidence type="ECO:0000313" key="2">
    <source>
        <dbReference type="EMBL" id="CCA73938.1"/>
    </source>
</evidence>
<dbReference type="OrthoDB" id="3271024at2759"/>
<protein>
    <submittedName>
        <fullName evidence="2">Uncharacterized protein</fullName>
    </submittedName>
</protein>
<feature type="region of interest" description="Disordered" evidence="1">
    <location>
        <begin position="531"/>
        <end position="587"/>
    </location>
</feature>
<gene>
    <name evidence="2" type="ORF">PIIN_07891</name>
</gene>
<feature type="compositionally biased region" description="Basic residues" evidence="1">
    <location>
        <begin position="275"/>
        <end position="284"/>
    </location>
</feature>
<feature type="compositionally biased region" description="Low complexity" evidence="1">
    <location>
        <begin position="467"/>
        <end position="478"/>
    </location>
</feature>
<organism evidence="2 3">
    <name type="scientific">Serendipita indica (strain DSM 11827)</name>
    <name type="common">Root endophyte fungus</name>
    <name type="synonym">Piriformospora indica</name>
    <dbReference type="NCBI Taxonomy" id="1109443"/>
    <lineage>
        <taxon>Eukaryota</taxon>
        <taxon>Fungi</taxon>
        <taxon>Dikarya</taxon>
        <taxon>Basidiomycota</taxon>
        <taxon>Agaricomycotina</taxon>
        <taxon>Agaricomycetes</taxon>
        <taxon>Sebacinales</taxon>
        <taxon>Serendipitaceae</taxon>
        <taxon>Serendipita</taxon>
    </lineage>
</organism>